<dbReference type="PANTHER" id="PTHR33376:SF4">
    <property type="entry name" value="SIALIC ACID-BINDING PERIPLASMIC PROTEIN SIAP"/>
    <property type="match status" value="1"/>
</dbReference>
<geneLocation type="plasmid" evidence="3 4">
    <name>unnamed7</name>
</geneLocation>
<dbReference type="AlphaFoldDB" id="A0A2U9SES6"/>
<organism evidence="3 4">
    <name type="scientific">Azospirillum ramasamyi</name>
    <dbReference type="NCBI Taxonomy" id="682998"/>
    <lineage>
        <taxon>Bacteria</taxon>
        <taxon>Pseudomonadati</taxon>
        <taxon>Pseudomonadota</taxon>
        <taxon>Alphaproteobacteria</taxon>
        <taxon>Rhodospirillales</taxon>
        <taxon>Azospirillaceae</taxon>
        <taxon>Azospirillum</taxon>
    </lineage>
</organism>
<gene>
    <name evidence="3" type="ORF">DM194_18740</name>
</gene>
<dbReference type="Gene3D" id="3.40.190.170">
    <property type="entry name" value="Bacterial extracellular solute-binding protein, family 7"/>
    <property type="match status" value="1"/>
</dbReference>
<sequence>MTKSRTLAAFLLATGALFAAAPAVQAADPTAMRAVGNFSSNRKHVEGIERPFFDALSDKSGVKLQVNYNPMDVVGVKADEALRLIRSGAFDVMSVQIGQASRDDPFFEGLDLIGVSTDMAQLRKAVDAYREAFDQRLQKKFNAKVLTLWPFGPQVFYCNTPIKSLDDLKGLKVRSFTPSMAALIQHLGATPVTLQFSEVYPALQRGVANCGVTSPTSGNSGNWPEVTSHFLPLSVSGSVQGHFVNLDFWKKFSPESQAKILAAFKGMEDQMWALAETANADAANCNVGMAPCTEGTKFSMTAVEVTPADAAKVKAAVTAVVLPIWKESCNRIDSACAQTWNETVGKAAGYKID</sequence>
<dbReference type="Proteomes" id="UP000249605">
    <property type="component" value="Plasmid unnamed7"/>
</dbReference>
<reference evidence="3 4" key="1">
    <citation type="submission" date="2018-06" db="EMBL/GenBank/DDBJ databases">
        <title>Complete genome sequencing of Azospirillum sp. M2T2B2.</title>
        <authorList>
            <person name="Heo J."/>
            <person name="Kim S.-J."/>
            <person name="Kwon S.-W."/>
            <person name="Anandham R."/>
        </authorList>
    </citation>
    <scope>NUCLEOTIDE SEQUENCE [LARGE SCALE GENOMIC DNA]</scope>
    <source>
        <strain evidence="3 4">M2T2B2</strain>
        <plasmid evidence="3 4">unnamed7</plasmid>
    </source>
</reference>
<dbReference type="RefSeq" id="WP_111069068.1">
    <property type="nucleotide sequence ID" value="NZ_CP029831.1"/>
</dbReference>
<dbReference type="PANTHER" id="PTHR33376">
    <property type="match status" value="1"/>
</dbReference>
<name>A0A2U9SES6_9PROT</name>
<evidence type="ECO:0000313" key="3">
    <source>
        <dbReference type="EMBL" id="AWU96328.1"/>
    </source>
</evidence>
<feature type="chain" id="PRO_5016128391" evidence="2">
    <location>
        <begin position="27"/>
        <end position="353"/>
    </location>
</feature>
<keyword evidence="3" id="KW-0614">Plasmid</keyword>
<dbReference type="NCBIfam" id="NF037995">
    <property type="entry name" value="TRAP_S1"/>
    <property type="match status" value="1"/>
</dbReference>
<accession>A0A2U9SES6</accession>
<feature type="signal peptide" evidence="2">
    <location>
        <begin position="1"/>
        <end position="26"/>
    </location>
</feature>
<dbReference type="OrthoDB" id="9799287at2"/>
<proteinExistence type="predicted"/>
<evidence type="ECO:0000256" key="2">
    <source>
        <dbReference type="SAM" id="SignalP"/>
    </source>
</evidence>
<keyword evidence="4" id="KW-1185">Reference proteome</keyword>
<keyword evidence="1 2" id="KW-0732">Signal</keyword>
<dbReference type="InterPro" id="IPR018389">
    <property type="entry name" value="DctP_fam"/>
</dbReference>
<protein>
    <submittedName>
        <fullName evidence="3">ABC transporter substrate-binding protein</fullName>
    </submittedName>
</protein>
<dbReference type="GO" id="GO:0055085">
    <property type="term" value="P:transmembrane transport"/>
    <property type="evidence" value="ECO:0007669"/>
    <property type="project" value="InterPro"/>
</dbReference>
<dbReference type="InterPro" id="IPR038404">
    <property type="entry name" value="TRAP_DctP_sf"/>
</dbReference>
<evidence type="ECO:0000256" key="1">
    <source>
        <dbReference type="ARBA" id="ARBA00022729"/>
    </source>
</evidence>
<dbReference type="KEGG" id="azm:DM194_18740"/>
<dbReference type="SUPFAM" id="SSF53850">
    <property type="entry name" value="Periplasmic binding protein-like II"/>
    <property type="match status" value="1"/>
</dbReference>
<evidence type="ECO:0000313" key="4">
    <source>
        <dbReference type="Proteomes" id="UP000249605"/>
    </source>
</evidence>
<dbReference type="EMBL" id="CP029831">
    <property type="protein sequence ID" value="AWU96328.1"/>
    <property type="molecule type" value="Genomic_DNA"/>
</dbReference>
<dbReference type="Pfam" id="PF03480">
    <property type="entry name" value="DctP"/>
    <property type="match status" value="1"/>
</dbReference>
<dbReference type="CDD" id="cd13602">
    <property type="entry name" value="PBP2_TRAP_BpDctp6_7"/>
    <property type="match status" value="1"/>
</dbReference>